<name>A0ABP7G8P9_9FLAO</name>
<evidence type="ECO:0000313" key="2">
    <source>
        <dbReference type="EMBL" id="GAA3758916.1"/>
    </source>
</evidence>
<dbReference type="RefSeq" id="WP_345140348.1">
    <property type="nucleotide sequence ID" value="NZ_BAABDU010000003.1"/>
</dbReference>
<dbReference type="Proteomes" id="UP001500748">
    <property type="component" value="Unassembled WGS sequence"/>
</dbReference>
<evidence type="ECO:0000256" key="1">
    <source>
        <dbReference type="SAM" id="Phobius"/>
    </source>
</evidence>
<protein>
    <submittedName>
        <fullName evidence="2">Uncharacterized protein</fullName>
    </submittedName>
</protein>
<keyword evidence="3" id="KW-1185">Reference proteome</keyword>
<keyword evidence="1" id="KW-1133">Transmembrane helix</keyword>
<feature type="transmembrane region" description="Helical" evidence="1">
    <location>
        <begin position="55"/>
        <end position="76"/>
    </location>
</feature>
<evidence type="ECO:0000313" key="3">
    <source>
        <dbReference type="Proteomes" id="UP001500748"/>
    </source>
</evidence>
<keyword evidence="1" id="KW-0812">Transmembrane</keyword>
<gene>
    <name evidence="2" type="ORF">GCM10022423_06990</name>
</gene>
<feature type="transmembrane region" description="Helical" evidence="1">
    <location>
        <begin position="12"/>
        <end position="35"/>
    </location>
</feature>
<sequence>MNQTLKTKIFSFIKNLIIIAVLIFVSTFIEIYWAMNSLSERMSSGNPDSSFFDDVYFISVFTTIILTILFLLFTLIKKAYLKITIELICLILVWFFWNYSIFVDRESSWSTYLFREEILHTLFLSFFPILVLSLVMVFSLHYISKKYESK</sequence>
<feature type="transmembrane region" description="Helical" evidence="1">
    <location>
        <begin position="83"/>
        <end position="102"/>
    </location>
</feature>
<comment type="caution">
    <text evidence="2">The sequence shown here is derived from an EMBL/GenBank/DDBJ whole genome shotgun (WGS) entry which is preliminary data.</text>
</comment>
<dbReference type="EMBL" id="BAABDU010000003">
    <property type="protein sequence ID" value="GAA3758916.1"/>
    <property type="molecule type" value="Genomic_DNA"/>
</dbReference>
<proteinExistence type="predicted"/>
<keyword evidence="1" id="KW-0472">Membrane</keyword>
<organism evidence="2 3">
    <name type="scientific">Flavobacterium ginsengiterrae</name>
    <dbReference type="NCBI Taxonomy" id="871695"/>
    <lineage>
        <taxon>Bacteria</taxon>
        <taxon>Pseudomonadati</taxon>
        <taxon>Bacteroidota</taxon>
        <taxon>Flavobacteriia</taxon>
        <taxon>Flavobacteriales</taxon>
        <taxon>Flavobacteriaceae</taxon>
        <taxon>Flavobacterium</taxon>
    </lineage>
</organism>
<reference evidence="3" key="1">
    <citation type="journal article" date="2019" name="Int. J. Syst. Evol. Microbiol.">
        <title>The Global Catalogue of Microorganisms (GCM) 10K type strain sequencing project: providing services to taxonomists for standard genome sequencing and annotation.</title>
        <authorList>
            <consortium name="The Broad Institute Genomics Platform"/>
            <consortium name="The Broad Institute Genome Sequencing Center for Infectious Disease"/>
            <person name="Wu L."/>
            <person name="Ma J."/>
        </authorList>
    </citation>
    <scope>NUCLEOTIDE SEQUENCE [LARGE SCALE GENOMIC DNA]</scope>
    <source>
        <strain evidence="3">JCM 17337</strain>
    </source>
</reference>
<accession>A0ABP7G8P9</accession>
<feature type="transmembrane region" description="Helical" evidence="1">
    <location>
        <begin position="122"/>
        <end position="143"/>
    </location>
</feature>